<evidence type="ECO:0000313" key="7">
    <source>
        <dbReference type="Proteomes" id="UP000194143"/>
    </source>
</evidence>
<evidence type="ECO:0000313" key="6">
    <source>
        <dbReference type="EMBL" id="ARP59269.1"/>
    </source>
</evidence>
<dbReference type="Gene3D" id="3.40.190.80">
    <property type="match status" value="1"/>
</dbReference>
<proteinExistence type="predicted"/>
<keyword evidence="2 5" id="KW-0479">Metal-binding</keyword>
<dbReference type="SUPFAM" id="SSF56655">
    <property type="entry name" value="Carbohydrate phosphatase"/>
    <property type="match status" value="1"/>
</dbReference>
<dbReference type="GO" id="GO:0008934">
    <property type="term" value="F:inositol monophosphate 1-phosphatase activity"/>
    <property type="evidence" value="ECO:0007669"/>
    <property type="project" value="TreeGrafter"/>
</dbReference>
<dbReference type="PANTHER" id="PTHR20854:SF4">
    <property type="entry name" value="INOSITOL-1-MONOPHOSPHATASE-RELATED"/>
    <property type="match status" value="1"/>
</dbReference>
<keyword evidence="7" id="KW-1185">Reference proteome</keyword>
<keyword evidence="3" id="KW-0378">Hydrolase</keyword>
<dbReference type="InterPro" id="IPR000760">
    <property type="entry name" value="Inositol_monophosphatase-like"/>
</dbReference>
<dbReference type="GO" id="GO:0046872">
    <property type="term" value="F:metal ion binding"/>
    <property type="evidence" value="ECO:0007669"/>
    <property type="project" value="UniProtKB-KW"/>
</dbReference>
<evidence type="ECO:0000256" key="5">
    <source>
        <dbReference type="PIRSR" id="PIRSR600760-2"/>
    </source>
</evidence>
<dbReference type="Gene3D" id="3.30.540.10">
    <property type="entry name" value="Fructose-1,6-Bisphosphatase, subunit A, domain 1"/>
    <property type="match status" value="1"/>
</dbReference>
<name>A0A1W6WSR2_BACTU</name>
<dbReference type="Proteomes" id="UP000194143">
    <property type="component" value="Chromosome"/>
</dbReference>
<dbReference type="AlphaFoldDB" id="A0A1W6WSR2"/>
<evidence type="ECO:0000256" key="3">
    <source>
        <dbReference type="ARBA" id="ARBA00022801"/>
    </source>
</evidence>
<dbReference type="FunFam" id="3.30.540.10:FF:000003">
    <property type="entry name" value="Inositol-1-monophosphatase"/>
    <property type="match status" value="1"/>
</dbReference>
<keyword evidence="4 5" id="KW-0460">Magnesium</keyword>
<dbReference type="FunFam" id="3.40.190.80:FF:000016">
    <property type="entry name" value="Inositol monophosphatase"/>
    <property type="match status" value="1"/>
</dbReference>
<feature type="binding site" evidence="5">
    <location>
        <position position="70"/>
    </location>
    <ligand>
        <name>Mg(2+)</name>
        <dbReference type="ChEBI" id="CHEBI:18420"/>
        <label>1</label>
        <note>catalytic</note>
    </ligand>
</feature>
<feature type="binding site" evidence="5">
    <location>
        <position position="215"/>
    </location>
    <ligand>
        <name>Mg(2+)</name>
        <dbReference type="ChEBI" id="CHEBI:18420"/>
        <label>1</label>
        <note>catalytic</note>
    </ligand>
</feature>
<dbReference type="Pfam" id="PF00459">
    <property type="entry name" value="Inositol_P"/>
    <property type="match status" value="1"/>
</dbReference>
<dbReference type="InterPro" id="IPR020583">
    <property type="entry name" value="Inositol_monoP_metal-BS"/>
</dbReference>
<evidence type="ECO:0000256" key="1">
    <source>
        <dbReference type="ARBA" id="ARBA00001946"/>
    </source>
</evidence>
<dbReference type="GeneID" id="67468270"/>
<feature type="binding site" evidence="5">
    <location>
        <position position="91"/>
    </location>
    <ligand>
        <name>Mg(2+)</name>
        <dbReference type="ChEBI" id="CHEBI:18420"/>
        <label>1</label>
        <note>catalytic</note>
    </ligand>
</feature>
<evidence type="ECO:0000256" key="4">
    <source>
        <dbReference type="ARBA" id="ARBA00022842"/>
    </source>
</evidence>
<protein>
    <submittedName>
        <fullName evidence="6">Inositol monophosphatase</fullName>
    </submittedName>
</protein>
<feature type="binding site" evidence="5">
    <location>
        <position position="90"/>
    </location>
    <ligand>
        <name>Mg(2+)</name>
        <dbReference type="ChEBI" id="CHEBI:18420"/>
        <label>2</label>
    </ligand>
</feature>
<comment type="cofactor">
    <cofactor evidence="1 5">
        <name>Mg(2+)</name>
        <dbReference type="ChEBI" id="CHEBI:18420"/>
    </cofactor>
</comment>
<dbReference type="EMBL" id="CP021061">
    <property type="protein sequence ID" value="ARP59269.1"/>
    <property type="molecule type" value="Genomic_DNA"/>
</dbReference>
<dbReference type="CDD" id="cd01637">
    <property type="entry name" value="IMPase_like"/>
    <property type="match status" value="1"/>
</dbReference>
<dbReference type="PANTHER" id="PTHR20854">
    <property type="entry name" value="INOSITOL MONOPHOSPHATASE"/>
    <property type="match status" value="1"/>
</dbReference>
<dbReference type="PROSITE" id="PS00629">
    <property type="entry name" value="IMP_1"/>
    <property type="match status" value="1"/>
</dbReference>
<dbReference type="SMR" id="A0A1W6WSR2"/>
<gene>
    <name evidence="6" type="ORF">CAB88_20240</name>
</gene>
<dbReference type="PRINTS" id="PR00377">
    <property type="entry name" value="IMPHPHTASES"/>
</dbReference>
<reference evidence="6 7" key="1">
    <citation type="submission" date="2017-04" db="EMBL/GenBank/DDBJ databases">
        <title>Complete Genome Sequence of Bacillus thuringiensis type Strain ATCC 10792.</title>
        <authorList>
            <person name="Oh D.-H."/>
            <person name="Park B.-J."/>
            <person name="Shuai W."/>
            <person name="Chelliah R."/>
        </authorList>
    </citation>
    <scope>NUCLEOTIDE SEQUENCE [LARGE SCALE GENOMIC DNA]</scope>
    <source>
        <strain evidence="6 7">ATCC 10792</strain>
    </source>
</reference>
<dbReference type="GO" id="GO:0006020">
    <property type="term" value="P:inositol metabolic process"/>
    <property type="evidence" value="ECO:0007669"/>
    <property type="project" value="TreeGrafter"/>
</dbReference>
<accession>A0A1W6WSR2</accession>
<organism evidence="6 7">
    <name type="scientific">Bacillus thuringiensis</name>
    <dbReference type="NCBI Taxonomy" id="1428"/>
    <lineage>
        <taxon>Bacteria</taxon>
        <taxon>Bacillati</taxon>
        <taxon>Bacillota</taxon>
        <taxon>Bacilli</taxon>
        <taxon>Bacillales</taxon>
        <taxon>Bacillaceae</taxon>
        <taxon>Bacillus</taxon>
        <taxon>Bacillus cereus group</taxon>
    </lineage>
</organism>
<sequence length="267" mass="29356">MQEVWKDIDAHAKRWIRDAGEHLMASMKKALIIETKSNAADLVTNMDREIEQFLIGKIKETFPNHNILGEEGYGDEITSSDGVVWLIDPIDGTMNFVHQKRNFAISIGIYKNGIGKIGLIYDPVHDELYHAVKGSGAFCNDISIPPLEKGTVEQGIVALNAVWLTDNPLLNMESMMALVKKARGTRSYGCAALEMVYVATGRIDAYVTPRLSPWDFGGGQIIVEEVGGKVTTFSGAPLSIIEKSSVLVAKPGVYEEVLSFISEPQKK</sequence>
<evidence type="ECO:0000256" key="2">
    <source>
        <dbReference type="ARBA" id="ARBA00022723"/>
    </source>
</evidence>
<dbReference type="GO" id="GO:0007165">
    <property type="term" value="P:signal transduction"/>
    <property type="evidence" value="ECO:0007669"/>
    <property type="project" value="TreeGrafter"/>
</dbReference>
<feature type="binding site" evidence="5">
    <location>
        <position position="88"/>
    </location>
    <ligand>
        <name>Mg(2+)</name>
        <dbReference type="ChEBI" id="CHEBI:18420"/>
        <label>1</label>
        <note>catalytic</note>
    </ligand>
</feature>
<dbReference type="RefSeq" id="WP_001158706.1">
    <property type="nucleotide sequence ID" value="NZ_CP021061.1"/>
</dbReference>